<sequence length="125" mass="13720">MRLNPSGESTDLAYMDLAGLEAPLTVLIILADRSTVMANILAQFQTIKSSSDRIVISAKEIHSVPASWHCLIPGSFSPVRTMAVHFTDPFHTVLWQSILLTPFHVSTRVADKCNDGTLLLQVDCL</sequence>
<gene>
    <name evidence="1" type="ORF">SAY87_012692</name>
</gene>
<accession>A0AAN7JK06</accession>
<evidence type="ECO:0000313" key="2">
    <source>
        <dbReference type="Proteomes" id="UP001345219"/>
    </source>
</evidence>
<evidence type="ECO:0000313" key="1">
    <source>
        <dbReference type="EMBL" id="KAK4746380.1"/>
    </source>
</evidence>
<comment type="caution">
    <text evidence="1">The sequence shown here is derived from an EMBL/GenBank/DDBJ whole genome shotgun (WGS) entry which is preliminary data.</text>
</comment>
<protein>
    <submittedName>
        <fullName evidence="1">Uncharacterized protein</fullName>
    </submittedName>
</protein>
<name>A0AAN7JK06_9MYRT</name>
<organism evidence="1 2">
    <name type="scientific">Trapa incisa</name>
    <dbReference type="NCBI Taxonomy" id="236973"/>
    <lineage>
        <taxon>Eukaryota</taxon>
        <taxon>Viridiplantae</taxon>
        <taxon>Streptophyta</taxon>
        <taxon>Embryophyta</taxon>
        <taxon>Tracheophyta</taxon>
        <taxon>Spermatophyta</taxon>
        <taxon>Magnoliopsida</taxon>
        <taxon>eudicotyledons</taxon>
        <taxon>Gunneridae</taxon>
        <taxon>Pentapetalae</taxon>
        <taxon>rosids</taxon>
        <taxon>malvids</taxon>
        <taxon>Myrtales</taxon>
        <taxon>Lythraceae</taxon>
        <taxon>Trapa</taxon>
    </lineage>
</organism>
<dbReference type="Proteomes" id="UP001345219">
    <property type="component" value="Chromosome 10"/>
</dbReference>
<proteinExistence type="predicted"/>
<keyword evidence="2" id="KW-1185">Reference proteome</keyword>
<dbReference type="AlphaFoldDB" id="A0AAN7JK06"/>
<dbReference type="EMBL" id="JAXIOK010000021">
    <property type="protein sequence ID" value="KAK4746380.1"/>
    <property type="molecule type" value="Genomic_DNA"/>
</dbReference>
<reference evidence="1 2" key="1">
    <citation type="journal article" date="2023" name="Hortic Res">
        <title>Pangenome of water caltrop reveals structural variations and asymmetric subgenome divergence after allopolyploidization.</title>
        <authorList>
            <person name="Zhang X."/>
            <person name="Chen Y."/>
            <person name="Wang L."/>
            <person name="Yuan Y."/>
            <person name="Fang M."/>
            <person name="Shi L."/>
            <person name="Lu R."/>
            <person name="Comes H.P."/>
            <person name="Ma Y."/>
            <person name="Chen Y."/>
            <person name="Huang G."/>
            <person name="Zhou Y."/>
            <person name="Zheng Z."/>
            <person name="Qiu Y."/>
        </authorList>
    </citation>
    <scope>NUCLEOTIDE SEQUENCE [LARGE SCALE GENOMIC DNA]</scope>
    <source>
        <tissue evidence="1">Roots</tissue>
    </source>
</reference>